<dbReference type="OMA" id="NERADEC"/>
<gene>
    <name evidence="3" type="ORF">H109_07773</name>
</gene>
<comment type="caution">
    <text evidence="3">The sequence shown here is derived from an EMBL/GenBank/DDBJ whole genome shotgun (WGS) entry which is preliminary data.</text>
</comment>
<accession>A0A059IXN7</accession>
<evidence type="ECO:0000256" key="2">
    <source>
        <dbReference type="SAM" id="SignalP"/>
    </source>
</evidence>
<dbReference type="AlphaFoldDB" id="A0A059IXN7"/>
<feature type="chain" id="PRO_5001574550" evidence="2">
    <location>
        <begin position="17"/>
        <end position="124"/>
    </location>
</feature>
<protein>
    <submittedName>
        <fullName evidence="3">Uncharacterized protein</fullName>
    </submittedName>
</protein>
<reference evidence="3 4" key="1">
    <citation type="submission" date="2014-02" db="EMBL/GenBank/DDBJ databases">
        <title>The Genome Sequence of Trichophyton interdigitale MR816.</title>
        <authorList>
            <consortium name="The Broad Institute Genomics Platform"/>
            <person name="Cuomo C.A."/>
            <person name="White T.C."/>
            <person name="Graser Y."/>
            <person name="Martinez-Rossi N."/>
            <person name="Heitman J."/>
            <person name="Young S.K."/>
            <person name="Zeng Q."/>
            <person name="Gargeya S."/>
            <person name="Abouelleil A."/>
            <person name="Alvarado L."/>
            <person name="Chapman S.B."/>
            <person name="Gainer-Dewar J."/>
            <person name="Goldberg J."/>
            <person name="Griggs A."/>
            <person name="Gujja S."/>
            <person name="Hansen M."/>
            <person name="Howarth C."/>
            <person name="Imamovic A."/>
            <person name="Larimer J."/>
            <person name="Martinez D."/>
            <person name="Murphy C."/>
            <person name="Pearson M.D."/>
            <person name="Persinoti G."/>
            <person name="Poon T."/>
            <person name="Priest M."/>
            <person name="Roberts A.D."/>
            <person name="Saif S."/>
            <person name="Shea T.D."/>
            <person name="Sykes S.N."/>
            <person name="Wortman J."/>
            <person name="Nusbaum C."/>
            <person name="Birren B."/>
        </authorList>
    </citation>
    <scope>NUCLEOTIDE SEQUENCE [LARGE SCALE GENOMIC DNA]</scope>
    <source>
        <strain evidence="3 4">MR816</strain>
    </source>
</reference>
<proteinExistence type="predicted"/>
<evidence type="ECO:0000256" key="1">
    <source>
        <dbReference type="SAM" id="MobiDB-lite"/>
    </source>
</evidence>
<sequence>MRFLCWIFVAIPLAMATPVALPSDNAPGMLNIGPRAQNAVTDISDNPIDSVENLCSENERADECGGDQALGRREINNRENSAGEHDGGLESNLRRGSLLPRQSKGNLLSGALIDGLPLLGSGGQ</sequence>
<feature type="compositionally biased region" description="Basic and acidic residues" evidence="1">
    <location>
        <begin position="70"/>
        <end position="88"/>
    </location>
</feature>
<name>A0A059IXN7_TRIIM</name>
<keyword evidence="2" id="KW-0732">Signal</keyword>
<dbReference type="EMBL" id="AOKY01000857">
    <property type="protein sequence ID" value="KDB20269.1"/>
    <property type="molecule type" value="Genomic_DNA"/>
</dbReference>
<keyword evidence="4" id="KW-1185">Reference proteome</keyword>
<organism evidence="3 4">
    <name type="scientific">Trichophyton interdigitale (strain MR816)</name>
    <dbReference type="NCBI Taxonomy" id="1215338"/>
    <lineage>
        <taxon>Eukaryota</taxon>
        <taxon>Fungi</taxon>
        <taxon>Dikarya</taxon>
        <taxon>Ascomycota</taxon>
        <taxon>Pezizomycotina</taxon>
        <taxon>Eurotiomycetes</taxon>
        <taxon>Eurotiomycetidae</taxon>
        <taxon>Onygenales</taxon>
        <taxon>Arthrodermataceae</taxon>
        <taxon>Trichophyton</taxon>
    </lineage>
</organism>
<dbReference type="Proteomes" id="UP000024533">
    <property type="component" value="Unassembled WGS sequence"/>
</dbReference>
<feature type="signal peptide" evidence="2">
    <location>
        <begin position="1"/>
        <end position="16"/>
    </location>
</feature>
<feature type="region of interest" description="Disordered" evidence="1">
    <location>
        <begin position="57"/>
        <end position="102"/>
    </location>
</feature>
<dbReference type="OrthoDB" id="4173556at2759"/>
<dbReference type="HOGENOM" id="CLU_2005561_0_0_1"/>
<evidence type="ECO:0000313" key="4">
    <source>
        <dbReference type="Proteomes" id="UP000024533"/>
    </source>
</evidence>
<evidence type="ECO:0000313" key="3">
    <source>
        <dbReference type="EMBL" id="KDB20269.1"/>
    </source>
</evidence>